<feature type="transmembrane region" description="Helical" evidence="1">
    <location>
        <begin position="29"/>
        <end position="50"/>
    </location>
</feature>
<proteinExistence type="predicted"/>
<dbReference type="EMBL" id="UOEO01000036">
    <property type="protein sequence ID" value="VAW15635.1"/>
    <property type="molecule type" value="Genomic_DNA"/>
</dbReference>
<evidence type="ECO:0000256" key="1">
    <source>
        <dbReference type="SAM" id="Phobius"/>
    </source>
</evidence>
<accession>A0A3B0TB25</accession>
<keyword evidence="1" id="KW-0812">Transmembrane</keyword>
<sequence length="81" mass="8862">MAGVPGKALKGPTAARIKKPAARVKARRGFASLFFSHSGFSFVIPAQAGIQSFLCHLHTKRWTPVFTGVTLRGFVYYFAFS</sequence>
<dbReference type="AlphaFoldDB" id="A0A3B0TB25"/>
<feature type="transmembrane region" description="Helical" evidence="1">
    <location>
        <begin position="62"/>
        <end position="80"/>
    </location>
</feature>
<reference evidence="2" key="1">
    <citation type="submission" date="2018-06" db="EMBL/GenBank/DDBJ databases">
        <authorList>
            <person name="Zhirakovskaya E."/>
        </authorList>
    </citation>
    <scope>NUCLEOTIDE SEQUENCE</scope>
</reference>
<keyword evidence="1" id="KW-1133">Transmembrane helix</keyword>
<keyword evidence="1" id="KW-0472">Membrane</keyword>
<evidence type="ECO:0000313" key="2">
    <source>
        <dbReference type="EMBL" id="VAW15635.1"/>
    </source>
</evidence>
<protein>
    <submittedName>
        <fullName evidence="2">Uncharacterized protein</fullName>
    </submittedName>
</protein>
<organism evidence="2">
    <name type="scientific">hydrothermal vent metagenome</name>
    <dbReference type="NCBI Taxonomy" id="652676"/>
    <lineage>
        <taxon>unclassified sequences</taxon>
        <taxon>metagenomes</taxon>
        <taxon>ecological metagenomes</taxon>
    </lineage>
</organism>
<gene>
    <name evidence="2" type="ORF">MNBD_ALPHA12-515</name>
</gene>
<name>A0A3B0TB25_9ZZZZ</name>